<protein>
    <submittedName>
        <fullName evidence="2">Alpha/beta hydrolase</fullName>
    </submittedName>
</protein>
<dbReference type="AlphaFoldDB" id="A0A508A1J4"/>
<dbReference type="GO" id="GO:0047372">
    <property type="term" value="F:monoacylglycerol lipase activity"/>
    <property type="evidence" value="ECO:0007669"/>
    <property type="project" value="TreeGrafter"/>
</dbReference>
<accession>A0A508A1J4</accession>
<dbReference type="InterPro" id="IPR000073">
    <property type="entry name" value="AB_hydrolase_1"/>
</dbReference>
<dbReference type="PRINTS" id="PR00111">
    <property type="entry name" value="ABHYDROLASE"/>
</dbReference>
<dbReference type="GO" id="GO:0046464">
    <property type="term" value="P:acylglycerol catabolic process"/>
    <property type="evidence" value="ECO:0007669"/>
    <property type="project" value="TreeGrafter"/>
</dbReference>
<evidence type="ECO:0000313" key="3">
    <source>
        <dbReference type="Proteomes" id="UP000319010"/>
    </source>
</evidence>
<sequence>MPPGVIVGNLIAMTVSQLGVPGGTIAYEVHEPVGTGAGSAAASRPLVVCSPAMGDVRDVYAPLAQSLSEAGFRVVTADLRGHGDSSATFTAYGDEATASDLIALIEALDAGPAVVVGASMSGAAAVIAAGRRPDLVCGLVLVCPFLRGPQSRVKTLVQRTMLGIALMRPWGPAVWNSYSARLWPGLPDARQRATSLVDLLRRPGRWHAFWATTRTDHRVVTPWLDKVDCPALVVMGQKDPDWKDPMAEASWVARAVGDGVGEVMMVPDAGHAPMLECSDVVGPRVVDFARRIVADNAAPRPAGER</sequence>
<dbReference type="GO" id="GO:0016020">
    <property type="term" value="C:membrane"/>
    <property type="evidence" value="ECO:0007669"/>
    <property type="project" value="TreeGrafter"/>
</dbReference>
<name>A0A508A1J4_9ACTO</name>
<dbReference type="InterPro" id="IPR000639">
    <property type="entry name" value="Epox_hydrolase-like"/>
</dbReference>
<dbReference type="EMBL" id="VICB01000005">
    <property type="protein sequence ID" value="TQD43836.1"/>
    <property type="molecule type" value="Genomic_DNA"/>
</dbReference>
<dbReference type="Proteomes" id="UP000319010">
    <property type="component" value="Unassembled WGS sequence"/>
</dbReference>
<dbReference type="InterPro" id="IPR029058">
    <property type="entry name" value="AB_hydrolase_fold"/>
</dbReference>
<comment type="caution">
    <text evidence="2">The sequence shown here is derived from an EMBL/GenBank/DDBJ whole genome shotgun (WGS) entry which is preliminary data.</text>
</comment>
<dbReference type="Gene3D" id="3.40.50.1820">
    <property type="entry name" value="alpha/beta hydrolase"/>
    <property type="match status" value="1"/>
</dbReference>
<keyword evidence="2" id="KW-0378">Hydrolase</keyword>
<reference evidence="2 3" key="1">
    <citation type="submission" date="2019-06" db="EMBL/GenBank/DDBJ databases">
        <title>Draft genome sequence of Actinomyces johnsonii CCUG 34287T.</title>
        <authorList>
            <person name="Salva-Serra F."/>
            <person name="Cardew S."/>
            <person name="Moore E."/>
        </authorList>
    </citation>
    <scope>NUCLEOTIDE SEQUENCE [LARGE SCALE GENOMIC DNA]</scope>
    <source>
        <strain evidence="2 3">CCUG 34287</strain>
    </source>
</reference>
<dbReference type="PRINTS" id="PR00412">
    <property type="entry name" value="EPOXHYDRLASE"/>
</dbReference>
<dbReference type="PANTHER" id="PTHR43798:SF5">
    <property type="entry name" value="MONOACYLGLYCEROL LIPASE ABHD6"/>
    <property type="match status" value="1"/>
</dbReference>
<dbReference type="InterPro" id="IPR050266">
    <property type="entry name" value="AB_hydrolase_sf"/>
</dbReference>
<organism evidence="2 3">
    <name type="scientific">Actinomyces johnsonii</name>
    <dbReference type="NCBI Taxonomy" id="544581"/>
    <lineage>
        <taxon>Bacteria</taxon>
        <taxon>Bacillati</taxon>
        <taxon>Actinomycetota</taxon>
        <taxon>Actinomycetes</taxon>
        <taxon>Actinomycetales</taxon>
        <taxon>Actinomycetaceae</taxon>
        <taxon>Actinomyces</taxon>
    </lineage>
</organism>
<dbReference type="SUPFAM" id="SSF53474">
    <property type="entry name" value="alpha/beta-Hydrolases"/>
    <property type="match status" value="1"/>
</dbReference>
<feature type="domain" description="AB hydrolase-1" evidence="1">
    <location>
        <begin position="51"/>
        <end position="280"/>
    </location>
</feature>
<dbReference type="PANTHER" id="PTHR43798">
    <property type="entry name" value="MONOACYLGLYCEROL LIPASE"/>
    <property type="match status" value="1"/>
</dbReference>
<evidence type="ECO:0000259" key="1">
    <source>
        <dbReference type="Pfam" id="PF12697"/>
    </source>
</evidence>
<proteinExistence type="predicted"/>
<evidence type="ECO:0000313" key="2">
    <source>
        <dbReference type="EMBL" id="TQD43836.1"/>
    </source>
</evidence>
<gene>
    <name evidence="2" type="ORF">FK256_05970</name>
</gene>
<dbReference type="Pfam" id="PF12697">
    <property type="entry name" value="Abhydrolase_6"/>
    <property type="match status" value="1"/>
</dbReference>